<evidence type="ECO:0000313" key="2">
    <source>
        <dbReference type="Proteomes" id="UP000183561"/>
    </source>
</evidence>
<sequence length="83" mass="9434">MQVAQPYTSDDILDFAILWAPIGGPSAEQIRVKFSLAVEEYRRRLCDIAQSHRRTRAERGRRALPDRVYATSVLESLLSENAT</sequence>
<proteinExistence type="predicted"/>
<gene>
    <name evidence="1" type="ORF">SAMN04490239_3549</name>
</gene>
<organism evidence="1 2">
    <name type="scientific">Rhodococcus koreensis</name>
    <dbReference type="NCBI Taxonomy" id="99653"/>
    <lineage>
        <taxon>Bacteria</taxon>
        <taxon>Bacillati</taxon>
        <taxon>Actinomycetota</taxon>
        <taxon>Actinomycetes</taxon>
        <taxon>Mycobacteriales</taxon>
        <taxon>Nocardiaceae</taxon>
        <taxon>Rhodococcus</taxon>
    </lineage>
</organism>
<dbReference type="OrthoDB" id="4482057at2"/>
<dbReference type="AlphaFoldDB" id="A0A1H4RAD9"/>
<protein>
    <recommendedName>
        <fullName evidence="3">DUF3263 domain-containing protein</fullName>
    </recommendedName>
</protein>
<keyword evidence="2" id="KW-1185">Reference proteome</keyword>
<evidence type="ECO:0000313" key="1">
    <source>
        <dbReference type="EMBL" id="SEC28852.1"/>
    </source>
</evidence>
<accession>A0A1H4RAD9</accession>
<name>A0A1H4RAD9_9NOCA</name>
<dbReference type="Proteomes" id="UP000183561">
    <property type="component" value="Unassembled WGS sequence"/>
</dbReference>
<dbReference type="RefSeq" id="WP_072937540.1">
    <property type="nucleotide sequence ID" value="NZ_FNSV01000005.1"/>
</dbReference>
<reference evidence="2" key="1">
    <citation type="submission" date="2016-10" db="EMBL/GenBank/DDBJ databases">
        <authorList>
            <person name="Varghese N."/>
            <person name="Submissions S."/>
        </authorList>
    </citation>
    <scope>NUCLEOTIDE SEQUENCE [LARGE SCALE GENOMIC DNA]</scope>
    <source>
        <strain evidence="2">DSM 44498</strain>
    </source>
</reference>
<evidence type="ECO:0008006" key="3">
    <source>
        <dbReference type="Google" id="ProtNLM"/>
    </source>
</evidence>
<dbReference type="EMBL" id="FNSV01000005">
    <property type="protein sequence ID" value="SEC28852.1"/>
    <property type="molecule type" value="Genomic_DNA"/>
</dbReference>